<dbReference type="Proteomes" id="UP001221189">
    <property type="component" value="Unassembled WGS sequence"/>
</dbReference>
<evidence type="ECO:0000313" key="2">
    <source>
        <dbReference type="Proteomes" id="UP001221189"/>
    </source>
</evidence>
<dbReference type="EMBL" id="JAQQXT010000028">
    <property type="protein sequence ID" value="MDC8774556.1"/>
    <property type="molecule type" value="Genomic_DNA"/>
</dbReference>
<dbReference type="RefSeq" id="WP_273602542.1">
    <property type="nucleotide sequence ID" value="NZ_JAQQXT010000028.1"/>
</dbReference>
<reference evidence="1 2" key="1">
    <citation type="submission" date="2022-10" db="EMBL/GenBank/DDBJ databases">
        <title>Paucibacter sp. hw1 Genome sequencing.</title>
        <authorList>
            <person name="Park S."/>
        </authorList>
    </citation>
    <scope>NUCLEOTIDE SEQUENCE [LARGE SCALE GENOMIC DNA]</scope>
    <source>
        <strain evidence="2">hw1</strain>
    </source>
</reference>
<organism evidence="1 2">
    <name type="scientific">Roseateles albus</name>
    <dbReference type="NCBI Taxonomy" id="2987525"/>
    <lineage>
        <taxon>Bacteria</taxon>
        <taxon>Pseudomonadati</taxon>
        <taxon>Pseudomonadota</taxon>
        <taxon>Betaproteobacteria</taxon>
        <taxon>Burkholderiales</taxon>
        <taxon>Sphaerotilaceae</taxon>
        <taxon>Roseateles</taxon>
    </lineage>
</organism>
<evidence type="ECO:0000313" key="1">
    <source>
        <dbReference type="EMBL" id="MDC8774556.1"/>
    </source>
</evidence>
<protein>
    <submittedName>
        <fullName evidence="1">Uncharacterized protein</fullName>
    </submittedName>
</protein>
<name>A0ABT5KNZ9_9BURK</name>
<sequence>MTHKDTPPEGGFNKLIDEQLELAAVKLPALTPVHPSPVDHDEIKAAHANIEDLLLGNAEATPEMLEEMAALQDAPQLSEEELARQALAHGGADNDPATPE</sequence>
<accession>A0ABT5KNZ9</accession>
<keyword evidence="2" id="KW-1185">Reference proteome</keyword>
<gene>
    <name evidence="1" type="ORF">PRZ03_23580</name>
</gene>
<proteinExistence type="predicted"/>
<comment type="caution">
    <text evidence="1">The sequence shown here is derived from an EMBL/GenBank/DDBJ whole genome shotgun (WGS) entry which is preliminary data.</text>
</comment>